<organism evidence="2 3">
    <name type="scientific">Pleomassaria siparia CBS 279.74</name>
    <dbReference type="NCBI Taxonomy" id="1314801"/>
    <lineage>
        <taxon>Eukaryota</taxon>
        <taxon>Fungi</taxon>
        <taxon>Dikarya</taxon>
        <taxon>Ascomycota</taxon>
        <taxon>Pezizomycotina</taxon>
        <taxon>Dothideomycetes</taxon>
        <taxon>Pleosporomycetidae</taxon>
        <taxon>Pleosporales</taxon>
        <taxon>Pleomassariaceae</taxon>
        <taxon>Pleomassaria</taxon>
    </lineage>
</organism>
<sequence>MGFFDLLSPRPNTMDTPRATYLPGSAPLPADSDPTVPSFTKQKPAHSKVSDSSARPGTSDSETSGITKARKITKAIMKMFHSRKDSGFQSESNTASEAGVQTPLWPKEAEAVTANVTTVLPPDHHTRNGHHHTRAVTTSTNIGPGVAWSDLSEYVGSDGEEQPKAKAKSKPETKLNSRDDFGFNFNRDRKNAFKIKRTGRSLRDSIKGDSLPQIPKLSKASPDTLLQVPKTRNAVPKLTHEEARKRELSRYIYNLAREAVYESPNAFRFCILLCTADSRNALDVYLCHDNSPFTFRRSEMDEHDKDQILRVGIVKVVRSAVYNGRISEIDAGKVVSGLLPRNVSEILPYATFETLVDSLSCNGGGLDAHTAGHIKDRWTSVEQFQDGWEWRRPVEPQSLQRFVEIPKEGNVYEKGSKETTRYTALRRLIESAIYECKDWKGTFYASAASSLERYHAALMSSRKDKELPRKLQRYKRDWTFREQRLLRRGAIVLKLTKQHKAGKVEEVVLNKVRKALIQFDKAHFNDVYDLEQDLIDVASDPECGFNAQDMPDYLVLHPEFDEELASEDDEAVKMEHYMAETVDFIEAEAVRLKDIENAQISLLALRVDANMEAKDKKIEKRCENSKFFRFKYRKWVRGKHCVASNPPPKKT</sequence>
<evidence type="ECO:0000313" key="2">
    <source>
        <dbReference type="EMBL" id="KAF2710245.1"/>
    </source>
</evidence>
<name>A0A6G1KCI2_9PLEO</name>
<dbReference type="EMBL" id="MU005769">
    <property type="protein sequence ID" value="KAF2710245.1"/>
    <property type="molecule type" value="Genomic_DNA"/>
</dbReference>
<dbReference type="OrthoDB" id="3794648at2759"/>
<feature type="compositionally biased region" description="Polar residues" evidence="1">
    <location>
        <begin position="50"/>
        <end position="66"/>
    </location>
</feature>
<proteinExistence type="predicted"/>
<feature type="compositionally biased region" description="Basic and acidic residues" evidence="1">
    <location>
        <begin position="161"/>
        <end position="181"/>
    </location>
</feature>
<reference evidence="2" key="1">
    <citation type="journal article" date="2020" name="Stud. Mycol.">
        <title>101 Dothideomycetes genomes: a test case for predicting lifestyles and emergence of pathogens.</title>
        <authorList>
            <person name="Haridas S."/>
            <person name="Albert R."/>
            <person name="Binder M."/>
            <person name="Bloem J."/>
            <person name="Labutti K."/>
            <person name="Salamov A."/>
            <person name="Andreopoulos B."/>
            <person name="Baker S."/>
            <person name="Barry K."/>
            <person name="Bills G."/>
            <person name="Bluhm B."/>
            <person name="Cannon C."/>
            <person name="Castanera R."/>
            <person name="Culley D."/>
            <person name="Daum C."/>
            <person name="Ezra D."/>
            <person name="Gonzalez J."/>
            <person name="Henrissat B."/>
            <person name="Kuo A."/>
            <person name="Liang C."/>
            <person name="Lipzen A."/>
            <person name="Lutzoni F."/>
            <person name="Magnuson J."/>
            <person name="Mondo S."/>
            <person name="Nolan M."/>
            <person name="Ohm R."/>
            <person name="Pangilinan J."/>
            <person name="Park H.-J."/>
            <person name="Ramirez L."/>
            <person name="Alfaro M."/>
            <person name="Sun H."/>
            <person name="Tritt A."/>
            <person name="Yoshinaga Y."/>
            <person name="Zwiers L.-H."/>
            <person name="Turgeon B."/>
            <person name="Goodwin S."/>
            <person name="Spatafora J."/>
            <person name="Crous P."/>
            <person name="Grigoriev I."/>
        </authorList>
    </citation>
    <scope>NUCLEOTIDE SEQUENCE</scope>
    <source>
        <strain evidence="2">CBS 279.74</strain>
    </source>
</reference>
<protein>
    <submittedName>
        <fullName evidence="2">Uncharacterized protein</fullName>
    </submittedName>
</protein>
<feature type="region of interest" description="Disordered" evidence="1">
    <location>
        <begin position="156"/>
        <end position="181"/>
    </location>
</feature>
<feature type="region of interest" description="Disordered" evidence="1">
    <location>
        <begin position="1"/>
        <end position="68"/>
    </location>
</feature>
<accession>A0A6G1KCI2</accession>
<evidence type="ECO:0000256" key="1">
    <source>
        <dbReference type="SAM" id="MobiDB-lite"/>
    </source>
</evidence>
<evidence type="ECO:0000313" key="3">
    <source>
        <dbReference type="Proteomes" id="UP000799428"/>
    </source>
</evidence>
<dbReference type="Proteomes" id="UP000799428">
    <property type="component" value="Unassembled WGS sequence"/>
</dbReference>
<gene>
    <name evidence="2" type="ORF">K504DRAFT_501516</name>
</gene>
<feature type="region of interest" description="Disordered" evidence="1">
    <location>
        <begin position="119"/>
        <end position="144"/>
    </location>
</feature>
<dbReference type="AlphaFoldDB" id="A0A6G1KCI2"/>
<keyword evidence="3" id="KW-1185">Reference proteome</keyword>